<dbReference type="Proteomes" id="UP000784880">
    <property type="component" value="Unassembled WGS sequence"/>
</dbReference>
<dbReference type="PROSITE" id="PS00671">
    <property type="entry name" value="D_2_HYDROXYACID_DH_3"/>
    <property type="match status" value="1"/>
</dbReference>
<dbReference type="InterPro" id="IPR029753">
    <property type="entry name" value="D-isomer_DH_CS"/>
</dbReference>
<keyword evidence="8" id="KW-1185">Reference proteome</keyword>
<dbReference type="Pfam" id="PF00389">
    <property type="entry name" value="2-Hacid_dh"/>
    <property type="match status" value="1"/>
</dbReference>
<dbReference type="PANTHER" id="PTHR43761:SF1">
    <property type="entry name" value="D-ISOMER SPECIFIC 2-HYDROXYACID DEHYDROGENASE CATALYTIC DOMAIN-CONTAINING PROTEIN-RELATED"/>
    <property type="match status" value="1"/>
</dbReference>
<gene>
    <name evidence="7" type="ORF">KS419_07830</name>
</gene>
<protein>
    <submittedName>
        <fullName evidence="7">C-terminal binding protein</fullName>
    </submittedName>
</protein>
<dbReference type="EMBL" id="JAHQCS010000079">
    <property type="protein sequence ID" value="MBU9711641.1"/>
    <property type="molecule type" value="Genomic_DNA"/>
</dbReference>
<evidence type="ECO:0000259" key="6">
    <source>
        <dbReference type="Pfam" id="PF02826"/>
    </source>
</evidence>
<feature type="domain" description="D-isomer specific 2-hydroxyacid dehydrogenase catalytic" evidence="5">
    <location>
        <begin position="19"/>
        <end position="319"/>
    </location>
</feature>
<dbReference type="InterPro" id="IPR029752">
    <property type="entry name" value="D-isomer_DH_CS1"/>
</dbReference>
<dbReference type="CDD" id="cd05299">
    <property type="entry name" value="CtBP_dh"/>
    <property type="match status" value="1"/>
</dbReference>
<sequence length="322" mass="36283">MSIPKVIITDCDHENIDIESSILKKPFVDLELTQFINEKDIIENCKGATSLIIQYAELTDKVFSHLPDLKQVVRYGVGVNTIDIEAATKYGVQISNVPDYGTQEVSDHALAHMLNLTRKIGQMNDNVRNGIWDFTKSMPVFRHSEQTVGVIGVGRIGSAFCEKVHALGCEVLAYDPKVTDRTTRKVPDFLKMVSLEDLLKRSDVVSIHCPLETAHDLIGEKELRLMKDTAYLINVSRGGIVNELALDHALTEGWIAGAAVDVAENEPLTKEHPLFKHKNFVCTPHMAWYSEESAKELKRKVSEEVLRFLNNEQVHYPINKLY</sequence>
<evidence type="ECO:0000256" key="2">
    <source>
        <dbReference type="ARBA" id="ARBA00023002"/>
    </source>
</evidence>
<keyword evidence="2 4" id="KW-0560">Oxidoreductase</keyword>
<dbReference type="InterPro" id="IPR006140">
    <property type="entry name" value="D-isomer_DH_NAD-bd"/>
</dbReference>
<dbReference type="InterPro" id="IPR050418">
    <property type="entry name" value="D-iso_2-hydroxyacid_DH_PdxB"/>
</dbReference>
<reference evidence="7 8" key="1">
    <citation type="submission" date="2021-06" db="EMBL/GenBank/DDBJ databases">
        <title>Bacillus sp. RD4P76, an endophyte from a halophyte.</title>
        <authorList>
            <person name="Sun J.-Q."/>
        </authorList>
    </citation>
    <scope>NUCLEOTIDE SEQUENCE [LARGE SCALE GENOMIC DNA]</scope>
    <source>
        <strain evidence="7 8">CGMCC 1.15917</strain>
    </source>
</reference>
<proteinExistence type="inferred from homology"/>
<comment type="caution">
    <text evidence="7">The sequence shown here is derived from an EMBL/GenBank/DDBJ whole genome shotgun (WGS) entry which is preliminary data.</text>
</comment>
<evidence type="ECO:0000313" key="7">
    <source>
        <dbReference type="EMBL" id="MBU9711641.1"/>
    </source>
</evidence>
<dbReference type="PROSITE" id="PS00065">
    <property type="entry name" value="D_2_HYDROXYACID_DH_1"/>
    <property type="match status" value="1"/>
</dbReference>
<evidence type="ECO:0000256" key="1">
    <source>
        <dbReference type="ARBA" id="ARBA00005854"/>
    </source>
</evidence>
<comment type="similarity">
    <text evidence="1 4">Belongs to the D-isomer specific 2-hydroxyacid dehydrogenase family.</text>
</comment>
<keyword evidence="3" id="KW-0520">NAD</keyword>
<feature type="domain" description="D-isomer specific 2-hydroxyacid dehydrogenase NAD-binding" evidence="6">
    <location>
        <begin position="110"/>
        <end position="287"/>
    </location>
</feature>
<name>A0ABS6JDI2_9BACI</name>
<dbReference type="RefSeq" id="WP_217065624.1">
    <property type="nucleotide sequence ID" value="NZ_JAHQCS010000079.1"/>
</dbReference>
<dbReference type="Pfam" id="PF02826">
    <property type="entry name" value="2-Hacid_dh_C"/>
    <property type="match status" value="1"/>
</dbReference>
<evidence type="ECO:0000256" key="3">
    <source>
        <dbReference type="ARBA" id="ARBA00023027"/>
    </source>
</evidence>
<dbReference type="InterPro" id="IPR043322">
    <property type="entry name" value="CtBP"/>
</dbReference>
<dbReference type="InterPro" id="IPR006139">
    <property type="entry name" value="D-isomer_2_OHA_DH_cat_dom"/>
</dbReference>
<evidence type="ECO:0000256" key="4">
    <source>
        <dbReference type="RuleBase" id="RU003719"/>
    </source>
</evidence>
<evidence type="ECO:0000313" key="8">
    <source>
        <dbReference type="Proteomes" id="UP000784880"/>
    </source>
</evidence>
<accession>A0ABS6JDI2</accession>
<dbReference type="PANTHER" id="PTHR43761">
    <property type="entry name" value="D-ISOMER SPECIFIC 2-HYDROXYACID DEHYDROGENASE FAMILY PROTEIN (AFU_ORTHOLOGUE AFUA_1G13630)"/>
    <property type="match status" value="1"/>
</dbReference>
<organism evidence="7 8">
    <name type="scientific">Evansella tamaricis</name>
    <dbReference type="NCBI Taxonomy" id="2069301"/>
    <lineage>
        <taxon>Bacteria</taxon>
        <taxon>Bacillati</taxon>
        <taxon>Bacillota</taxon>
        <taxon>Bacilli</taxon>
        <taxon>Bacillales</taxon>
        <taxon>Bacillaceae</taxon>
        <taxon>Evansella</taxon>
    </lineage>
</organism>
<evidence type="ECO:0000259" key="5">
    <source>
        <dbReference type="Pfam" id="PF00389"/>
    </source>
</evidence>